<accession>A0A8S2FQX4</accession>
<evidence type="ECO:0000313" key="2">
    <source>
        <dbReference type="EMBL" id="CAF4310890.1"/>
    </source>
</evidence>
<dbReference type="InterPro" id="IPR029033">
    <property type="entry name" value="His_PPase_superfam"/>
</dbReference>
<feature type="non-terminal residue" evidence="1">
    <location>
        <position position="1"/>
    </location>
</feature>
<dbReference type="Gene3D" id="3.40.50.1240">
    <property type="entry name" value="Phosphoglycerate mutase-like"/>
    <property type="match status" value="1"/>
</dbReference>
<organism evidence="1 3">
    <name type="scientific">Didymodactylos carnosus</name>
    <dbReference type="NCBI Taxonomy" id="1234261"/>
    <lineage>
        <taxon>Eukaryota</taxon>
        <taxon>Metazoa</taxon>
        <taxon>Spiralia</taxon>
        <taxon>Gnathifera</taxon>
        <taxon>Rotifera</taxon>
        <taxon>Eurotatoria</taxon>
        <taxon>Bdelloidea</taxon>
        <taxon>Philodinida</taxon>
        <taxon>Philodinidae</taxon>
        <taxon>Didymodactylos</taxon>
    </lineage>
</organism>
<dbReference type="SUPFAM" id="SSF53254">
    <property type="entry name" value="Phosphoglycerate mutase-like"/>
    <property type="match status" value="1"/>
</dbReference>
<sequence>LLPANYGANSKLIGTHILFRTGDRTPLSTYPADPLQETFWPNGFNQLTMTGVQQSINLGTYVRGRYDDLLNKTYVAHEVSDNRKLYITAIAPKSHPTLLRLKKNCRLFRRGGTGKSGF</sequence>
<reference evidence="1" key="1">
    <citation type="submission" date="2021-02" db="EMBL/GenBank/DDBJ databases">
        <authorList>
            <person name="Nowell W R."/>
        </authorList>
    </citation>
    <scope>NUCLEOTIDE SEQUENCE</scope>
</reference>
<name>A0A8S2FQX4_9BILA</name>
<dbReference type="EMBL" id="CAJOBA010058788">
    <property type="protein sequence ID" value="CAF4310890.1"/>
    <property type="molecule type" value="Genomic_DNA"/>
</dbReference>
<gene>
    <name evidence="1" type="ORF">OVA965_LOCUS37930</name>
    <name evidence="2" type="ORF">TMI583_LOCUS39056</name>
</gene>
<dbReference type="EMBL" id="CAJNOK010036631">
    <property type="protein sequence ID" value="CAF1524175.1"/>
    <property type="molecule type" value="Genomic_DNA"/>
</dbReference>
<protein>
    <submittedName>
        <fullName evidence="1">Uncharacterized protein</fullName>
    </submittedName>
</protein>
<dbReference type="Proteomes" id="UP000682733">
    <property type="component" value="Unassembled WGS sequence"/>
</dbReference>
<evidence type="ECO:0000313" key="1">
    <source>
        <dbReference type="EMBL" id="CAF1524175.1"/>
    </source>
</evidence>
<proteinExistence type="predicted"/>
<dbReference type="Proteomes" id="UP000677228">
    <property type="component" value="Unassembled WGS sequence"/>
</dbReference>
<comment type="caution">
    <text evidence="1">The sequence shown here is derived from an EMBL/GenBank/DDBJ whole genome shotgun (WGS) entry which is preliminary data.</text>
</comment>
<dbReference type="AlphaFoldDB" id="A0A8S2FQX4"/>
<evidence type="ECO:0000313" key="3">
    <source>
        <dbReference type="Proteomes" id="UP000677228"/>
    </source>
</evidence>